<evidence type="ECO:0000256" key="4">
    <source>
        <dbReference type="ARBA" id="ARBA00022553"/>
    </source>
</evidence>
<proteinExistence type="predicted"/>
<dbReference type="Gene3D" id="3.40.50.2300">
    <property type="match status" value="1"/>
</dbReference>
<evidence type="ECO:0000256" key="8">
    <source>
        <dbReference type="ARBA" id="ARBA00023163"/>
    </source>
</evidence>
<dbReference type="GO" id="GO:0000160">
    <property type="term" value="P:phosphorelay signal transduction system"/>
    <property type="evidence" value="ECO:0007669"/>
    <property type="project" value="UniProtKB-KW"/>
</dbReference>
<comment type="subcellular location">
    <subcellularLocation>
        <location evidence="1">Cytoplasm</location>
    </subcellularLocation>
</comment>
<keyword evidence="7" id="KW-0238">DNA-binding</keyword>
<dbReference type="GO" id="GO:0043565">
    <property type="term" value="F:sequence-specific DNA binding"/>
    <property type="evidence" value="ECO:0007669"/>
    <property type="project" value="InterPro"/>
</dbReference>
<dbReference type="SUPFAM" id="SSF52172">
    <property type="entry name" value="CheY-like"/>
    <property type="match status" value="1"/>
</dbReference>
<keyword evidence="3" id="KW-0963">Cytoplasm</keyword>
<evidence type="ECO:0000259" key="12">
    <source>
        <dbReference type="PROSITE" id="PS50110"/>
    </source>
</evidence>
<keyword evidence="8" id="KW-0804">Transcription</keyword>
<dbReference type="SMART" id="SM00448">
    <property type="entry name" value="REC"/>
    <property type="match status" value="1"/>
</dbReference>
<evidence type="ECO:0000313" key="13">
    <source>
        <dbReference type="EMBL" id="PJJ30665.1"/>
    </source>
</evidence>
<accession>A0A2M8ZB64</accession>
<dbReference type="InterPro" id="IPR001789">
    <property type="entry name" value="Sig_transdc_resp-reg_receiver"/>
</dbReference>
<protein>
    <recommendedName>
        <fullName evidence="2">Stage 0 sporulation protein A homolog</fullName>
    </recommendedName>
</protein>
<evidence type="ECO:0000256" key="9">
    <source>
        <dbReference type="ARBA" id="ARBA00024867"/>
    </source>
</evidence>
<keyword evidence="6" id="KW-0805">Transcription regulation</keyword>
<evidence type="ECO:0000256" key="3">
    <source>
        <dbReference type="ARBA" id="ARBA00022490"/>
    </source>
</evidence>
<dbReference type="InterPro" id="IPR011006">
    <property type="entry name" value="CheY-like_superfamily"/>
</dbReference>
<dbReference type="PROSITE" id="PS01124">
    <property type="entry name" value="HTH_ARAC_FAMILY_2"/>
    <property type="match status" value="1"/>
</dbReference>
<evidence type="ECO:0000313" key="14">
    <source>
        <dbReference type="Proteomes" id="UP000231092"/>
    </source>
</evidence>
<dbReference type="RefSeq" id="WP_100306889.1">
    <property type="nucleotide sequence ID" value="NZ_PGET01000001.1"/>
</dbReference>
<comment type="function">
    <text evidence="9">May play the central regulatory role in sporulation. It may be an element of the effector pathway responsible for the activation of sporulation genes in response to nutritional stress. Spo0A may act in concert with spo0H (a sigma factor) to control the expression of some genes that are critical to the sporulation process.</text>
</comment>
<reference evidence="13 14" key="1">
    <citation type="submission" date="2017-11" db="EMBL/GenBank/DDBJ databases">
        <title>Understudied soil microbes with underappreciated capabilities: Untangling the Clostridium saccharolyticum group.</title>
        <authorList>
            <person name="Leschine S."/>
        </authorList>
    </citation>
    <scope>NUCLEOTIDE SEQUENCE [LARGE SCALE GENOMIC DNA]</scope>
    <source>
        <strain evidence="13 14">18A</strain>
    </source>
</reference>
<dbReference type="AlphaFoldDB" id="A0A2M8ZB64"/>
<dbReference type="PANTHER" id="PTHR42713:SF3">
    <property type="entry name" value="TRANSCRIPTIONAL REGULATORY PROTEIN HPTR"/>
    <property type="match status" value="1"/>
</dbReference>
<dbReference type="Proteomes" id="UP000231092">
    <property type="component" value="Unassembled WGS sequence"/>
</dbReference>
<sequence length="500" mass="58652">MPLNIIIADDEYFIRQRIIKIIPREELAIHFIGEAENGIEVLELLRQHPVDLILLDIKMPRMNGIEVAESVYRNYPSTKIILLSGYNDFEYARSAMRFGVMDYLLKPVDASTLTAVLRDTKEKIELLKKQQKQIQKFYHFEKCTFLSNVLNGCQSIEQLTARYPEVADYDFTLYLGAFIYEENEDFITELVAEIRRHGLDCEYFKELDYAYTIQFFLHRKEERQLLKEALENEMPKCPSYIFLALGDCIPLAESWLPDYKKNLYALSHRYFNPESKLILTEELTWESRSADLSKVRQTILYYLNSKDPKGLDAYIQSLFSPVEEAHDVKFLYLIVTEFFTTYHIHYGGQVEFSHNPAESASQIIDEEYRLNQVKSTILAYGRLCMTENETIPSDLSLSKKIILYIDEHYSDPELTVTRLANLFQLNPSYLGSVFKKVNNESLLQYITMIRMEASKKLLESNQYKISDIAELVGYTDAFYYSKRFKKMFGYSPKDYLLRKK</sequence>
<dbReference type="InterPro" id="IPR018060">
    <property type="entry name" value="HTH_AraC"/>
</dbReference>
<dbReference type="Gene3D" id="1.10.10.60">
    <property type="entry name" value="Homeodomain-like"/>
    <property type="match status" value="2"/>
</dbReference>
<feature type="domain" description="Response regulatory" evidence="12">
    <location>
        <begin position="4"/>
        <end position="121"/>
    </location>
</feature>
<dbReference type="PANTHER" id="PTHR42713">
    <property type="entry name" value="HISTIDINE KINASE-RELATED"/>
    <property type="match status" value="1"/>
</dbReference>
<dbReference type="PROSITE" id="PS50110">
    <property type="entry name" value="RESPONSE_REGULATORY"/>
    <property type="match status" value="1"/>
</dbReference>
<comment type="caution">
    <text evidence="13">The sequence shown here is derived from an EMBL/GenBank/DDBJ whole genome shotgun (WGS) entry which is preliminary data.</text>
</comment>
<evidence type="ECO:0000256" key="7">
    <source>
        <dbReference type="ARBA" id="ARBA00023125"/>
    </source>
</evidence>
<gene>
    <name evidence="13" type="ORF">H171_4276</name>
</gene>
<keyword evidence="4 10" id="KW-0597">Phosphoprotein</keyword>
<evidence type="ECO:0000256" key="10">
    <source>
        <dbReference type="PROSITE-ProRule" id="PRU00169"/>
    </source>
</evidence>
<dbReference type="PROSITE" id="PS00041">
    <property type="entry name" value="HTH_ARAC_FAMILY_1"/>
    <property type="match status" value="1"/>
</dbReference>
<dbReference type="InterPro" id="IPR018062">
    <property type="entry name" value="HTH_AraC-typ_CS"/>
</dbReference>
<dbReference type="EMBL" id="PGET01000001">
    <property type="protein sequence ID" value="PJJ30665.1"/>
    <property type="molecule type" value="Genomic_DNA"/>
</dbReference>
<dbReference type="SMART" id="SM00342">
    <property type="entry name" value="HTH_ARAC"/>
    <property type="match status" value="1"/>
</dbReference>
<dbReference type="SUPFAM" id="SSF46689">
    <property type="entry name" value="Homeodomain-like"/>
    <property type="match status" value="1"/>
</dbReference>
<name>A0A2M8ZB64_9FIRM</name>
<dbReference type="Pfam" id="PF12833">
    <property type="entry name" value="HTH_18"/>
    <property type="match status" value="1"/>
</dbReference>
<evidence type="ECO:0000256" key="5">
    <source>
        <dbReference type="ARBA" id="ARBA00023012"/>
    </source>
</evidence>
<feature type="modified residue" description="4-aspartylphosphate" evidence="10">
    <location>
        <position position="56"/>
    </location>
</feature>
<dbReference type="InterPro" id="IPR051552">
    <property type="entry name" value="HptR"/>
</dbReference>
<keyword evidence="5" id="KW-0902">Two-component regulatory system</keyword>
<dbReference type="InterPro" id="IPR009057">
    <property type="entry name" value="Homeodomain-like_sf"/>
</dbReference>
<evidence type="ECO:0000256" key="6">
    <source>
        <dbReference type="ARBA" id="ARBA00023015"/>
    </source>
</evidence>
<dbReference type="Pfam" id="PF00072">
    <property type="entry name" value="Response_reg"/>
    <property type="match status" value="1"/>
</dbReference>
<dbReference type="GO" id="GO:0005737">
    <property type="term" value="C:cytoplasm"/>
    <property type="evidence" value="ECO:0007669"/>
    <property type="project" value="UniProtKB-SubCell"/>
</dbReference>
<organism evidence="13 14">
    <name type="scientific">[Clostridium] celerecrescens 18A</name>
    <dbReference type="NCBI Taxonomy" id="1286362"/>
    <lineage>
        <taxon>Bacteria</taxon>
        <taxon>Bacillati</taxon>
        <taxon>Bacillota</taxon>
        <taxon>Clostridia</taxon>
        <taxon>Lachnospirales</taxon>
        <taxon>Lachnospiraceae</taxon>
        <taxon>Lacrimispora</taxon>
    </lineage>
</organism>
<evidence type="ECO:0000256" key="2">
    <source>
        <dbReference type="ARBA" id="ARBA00018672"/>
    </source>
</evidence>
<feature type="domain" description="HTH araC/xylS-type" evidence="11">
    <location>
        <begin position="399"/>
        <end position="498"/>
    </location>
</feature>
<dbReference type="GO" id="GO:0003700">
    <property type="term" value="F:DNA-binding transcription factor activity"/>
    <property type="evidence" value="ECO:0007669"/>
    <property type="project" value="InterPro"/>
</dbReference>
<evidence type="ECO:0000259" key="11">
    <source>
        <dbReference type="PROSITE" id="PS01124"/>
    </source>
</evidence>
<evidence type="ECO:0000256" key="1">
    <source>
        <dbReference type="ARBA" id="ARBA00004496"/>
    </source>
</evidence>
<dbReference type="CDD" id="cd17536">
    <property type="entry name" value="REC_YesN-like"/>
    <property type="match status" value="1"/>
</dbReference>
<dbReference type="OrthoDB" id="9794370at2"/>